<accession>A0A0E0JJA9</accession>
<dbReference type="AlphaFoldDB" id="A0A0E0JJA9"/>
<keyword evidence="6 7" id="KW-0472">Membrane</keyword>
<feature type="transmembrane region" description="Helical" evidence="7">
    <location>
        <begin position="121"/>
        <end position="140"/>
    </location>
</feature>
<dbReference type="Gramene" id="OPUNC01G17620.1">
    <property type="protein sequence ID" value="OPUNC01G17620.1"/>
    <property type="gene ID" value="OPUNC01G17620"/>
</dbReference>
<organism evidence="8">
    <name type="scientific">Oryza punctata</name>
    <name type="common">Red rice</name>
    <dbReference type="NCBI Taxonomy" id="4537"/>
    <lineage>
        <taxon>Eukaryota</taxon>
        <taxon>Viridiplantae</taxon>
        <taxon>Streptophyta</taxon>
        <taxon>Embryophyta</taxon>
        <taxon>Tracheophyta</taxon>
        <taxon>Spermatophyta</taxon>
        <taxon>Magnoliopsida</taxon>
        <taxon>Liliopsida</taxon>
        <taxon>Poales</taxon>
        <taxon>Poaceae</taxon>
        <taxon>BOP clade</taxon>
        <taxon>Oryzoideae</taxon>
        <taxon>Oryzeae</taxon>
        <taxon>Oryzinae</taxon>
        <taxon>Oryza</taxon>
    </lineage>
</organism>
<feature type="transmembrane region" description="Helical" evidence="7">
    <location>
        <begin position="246"/>
        <end position="266"/>
    </location>
</feature>
<dbReference type="Proteomes" id="UP000026962">
    <property type="component" value="Chromosome 1"/>
</dbReference>
<dbReference type="GO" id="GO:0016020">
    <property type="term" value="C:membrane"/>
    <property type="evidence" value="ECO:0007669"/>
    <property type="project" value="UniProtKB-SubCell"/>
</dbReference>
<evidence type="ECO:0000256" key="5">
    <source>
        <dbReference type="ARBA" id="ARBA00022989"/>
    </source>
</evidence>
<evidence type="ECO:0000256" key="6">
    <source>
        <dbReference type="ARBA" id="ARBA00023136"/>
    </source>
</evidence>
<evidence type="ECO:0000313" key="8">
    <source>
        <dbReference type="EnsemblPlants" id="OPUNC01G17620.1"/>
    </source>
</evidence>
<dbReference type="EnsemblPlants" id="OPUNC01G17620.1">
    <property type="protein sequence ID" value="OPUNC01G17620.1"/>
    <property type="gene ID" value="OPUNC01G17620"/>
</dbReference>
<sequence>MPLATGFALQTTINIKEGSKLQTHPVPLPLLYHLPLLMDAAAKLHSPTTPLLAHAHHDDRLLLCSPPSPSLPAAVEFPVLKSRAARGALLLAANYAALFVGSLSSSLLSRFYFAHGGADRWLATLVQSAGFPALLLPLVCARRPASRPFAGFTPRLVMYCVLLGLVMGLNNLLYSCGTSYLPVSTTALLLSMQLAFTLALAAALVRVPLSFANFNAVVLLTLSSLLLALRHGAGGGGGADATSPDYLVGVAATLGAALLFALYLPAAELVYRHGGVTGFRMVVEAQVIMEAVATAVGAAGMVSSAGGKWPWDGVEATWDLSPAAYYAVVGAAVLSWQLCFLGTAGTVFLTTSLHGGICMTALLAVNVAGGVVVFGDEFGPEKAVAMLLCLWAFSSYVYGEYKKGDKAMGREDDQGILDRV</sequence>
<dbReference type="InterPro" id="IPR037185">
    <property type="entry name" value="EmrE-like"/>
</dbReference>
<keyword evidence="3 7" id="KW-0813">Transport</keyword>
<dbReference type="HOGENOM" id="CLU_043459_0_1_1"/>
<dbReference type="Pfam" id="PF16913">
    <property type="entry name" value="PUNUT"/>
    <property type="match status" value="1"/>
</dbReference>
<feature type="transmembrane region" description="Helical" evidence="7">
    <location>
        <begin position="356"/>
        <end position="375"/>
    </location>
</feature>
<evidence type="ECO:0000256" key="4">
    <source>
        <dbReference type="ARBA" id="ARBA00022692"/>
    </source>
</evidence>
<name>A0A0E0JJA9_ORYPU</name>
<feature type="transmembrane region" description="Helical" evidence="7">
    <location>
        <begin position="88"/>
        <end position="109"/>
    </location>
</feature>
<evidence type="ECO:0000256" key="3">
    <source>
        <dbReference type="ARBA" id="ARBA00022448"/>
    </source>
</evidence>
<dbReference type="GO" id="GO:0005345">
    <property type="term" value="F:purine nucleobase transmembrane transporter activity"/>
    <property type="evidence" value="ECO:0007669"/>
    <property type="project" value="UniProtKB-UniRule"/>
</dbReference>
<keyword evidence="5 7" id="KW-1133">Transmembrane helix</keyword>
<evidence type="ECO:0000256" key="2">
    <source>
        <dbReference type="ARBA" id="ARBA00006213"/>
    </source>
</evidence>
<feature type="transmembrane region" description="Helical" evidence="7">
    <location>
        <begin position="180"/>
        <end position="205"/>
    </location>
</feature>
<feature type="transmembrane region" description="Helical" evidence="7">
    <location>
        <begin position="325"/>
        <end position="349"/>
    </location>
</feature>
<feature type="transmembrane region" description="Helical" evidence="7">
    <location>
        <begin position="212"/>
        <end position="234"/>
    </location>
</feature>
<evidence type="ECO:0000313" key="9">
    <source>
        <dbReference type="Proteomes" id="UP000026962"/>
    </source>
</evidence>
<dbReference type="SUPFAM" id="SSF103481">
    <property type="entry name" value="Multidrug resistance efflux transporter EmrE"/>
    <property type="match status" value="1"/>
</dbReference>
<feature type="transmembrane region" description="Helical" evidence="7">
    <location>
        <begin position="152"/>
        <end position="174"/>
    </location>
</feature>
<evidence type="ECO:0000256" key="1">
    <source>
        <dbReference type="ARBA" id="ARBA00004141"/>
    </source>
</evidence>
<dbReference type="OMA" id="AMVLCLW"/>
<evidence type="ECO:0000256" key="7">
    <source>
        <dbReference type="RuleBase" id="RU368015"/>
    </source>
</evidence>
<dbReference type="STRING" id="4537.A0A0E0JJA9"/>
<protein>
    <recommendedName>
        <fullName evidence="7">Probable purine permease</fullName>
    </recommendedName>
</protein>
<dbReference type="PANTHER" id="PTHR31376:SF15">
    <property type="entry name" value="PURINE PERMEASE-RELATED"/>
    <property type="match status" value="1"/>
</dbReference>
<proteinExistence type="inferred from homology"/>
<keyword evidence="4 7" id="KW-0812">Transmembrane</keyword>
<dbReference type="GO" id="GO:0015211">
    <property type="term" value="F:purine nucleoside transmembrane transporter activity"/>
    <property type="evidence" value="ECO:0007669"/>
    <property type="project" value="UniProtKB-UniRule"/>
</dbReference>
<feature type="transmembrane region" description="Helical" evidence="7">
    <location>
        <begin position="381"/>
        <end position="399"/>
    </location>
</feature>
<dbReference type="PANTHER" id="PTHR31376">
    <property type="entry name" value="OS09G0467300 PROTEIN-RELATED"/>
    <property type="match status" value="1"/>
</dbReference>
<feature type="transmembrane region" description="Helical" evidence="7">
    <location>
        <begin position="287"/>
        <end position="305"/>
    </location>
</feature>
<reference evidence="8" key="2">
    <citation type="submission" date="2018-05" db="EMBL/GenBank/DDBJ databases">
        <title>OpunRS2 (Oryza punctata Reference Sequence Version 2).</title>
        <authorList>
            <person name="Zhang J."/>
            <person name="Kudrna D."/>
            <person name="Lee S."/>
            <person name="Talag J."/>
            <person name="Welchert J."/>
            <person name="Wing R.A."/>
        </authorList>
    </citation>
    <scope>NUCLEOTIDE SEQUENCE [LARGE SCALE GENOMIC DNA]</scope>
</reference>
<reference evidence="8" key="1">
    <citation type="submission" date="2015-04" db="UniProtKB">
        <authorList>
            <consortium name="EnsemblPlants"/>
        </authorList>
    </citation>
    <scope>IDENTIFICATION</scope>
</reference>
<comment type="subcellular location">
    <subcellularLocation>
        <location evidence="1 7">Membrane</location>
        <topology evidence="1 7">Multi-pass membrane protein</topology>
    </subcellularLocation>
</comment>
<keyword evidence="9" id="KW-1185">Reference proteome</keyword>
<dbReference type="InterPro" id="IPR030182">
    <property type="entry name" value="PUP_plant"/>
</dbReference>
<dbReference type="eggNOG" id="ENOG502QVXU">
    <property type="taxonomic scope" value="Eukaryota"/>
</dbReference>
<comment type="similarity">
    <text evidence="2 7">Belongs to the purine permeases (TC 2.A.7.14) family.</text>
</comment>